<keyword evidence="2" id="KW-1185">Reference proteome</keyword>
<evidence type="ECO:0000313" key="2">
    <source>
        <dbReference type="Proteomes" id="UP001165960"/>
    </source>
</evidence>
<sequence length="133" mass="15168">MTLPRAPPSTRPQRHRLDAFNFNKLKNNNFGYRHESRTSLNCSVRPPGCERLSLLATYTKPSSSSLVRISSPLTITLHEWLLRSRRTQYTRQVLGCLVPLPHVAPSVRKIPAYTPAAPSRRPTAPRNCRPEKR</sequence>
<comment type="caution">
    <text evidence="1">The sequence shown here is derived from an EMBL/GenBank/DDBJ whole genome shotgun (WGS) entry which is preliminary data.</text>
</comment>
<dbReference type="Proteomes" id="UP001165960">
    <property type="component" value="Unassembled WGS sequence"/>
</dbReference>
<reference evidence="1" key="1">
    <citation type="submission" date="2022-04" db="EMBL/GenBank/DDBJ databases">
        <title>Genome of the entomopathogenic fungus Entomophthora muscae.</title>
        <authorList>
            <person name="Elya C."/>
            <person name="Lovett B.R."/>
            <person name="Lee E."/>
            <person name="Macias A.M."/>
            <person name="Hajek A.E."/>
            <person name="De Bivort B.L."/>
            <person name="Kasson M.T."/>
            <person name="De Fine Licht H.H."/>
            <person name="Stajich J.E."/>
        </authorList>
    </citation>
    <scope>NUCLEOTIDE SEQUENCE</scope>
    <source>
        <strain evidence="1">Berkeley</strain>
    </source>
</reference>
<evidence type="ECO:0000313" key="1">
    <source>
        <dbReference type="EMBL" id="KAJ9053962.1"/>
    </source>
</evidence>
<protein>
    <submittedName>
        <fullName evidence="1">Uncharacterized protein</fullName>
    </submittedName>
</protein>
<proteinExistence type="predicted"/>
<accession>A0ACC2RV27</accession>
<name>A0ACC2RV27_9FUNG</name>
<dbReference type="EMBL" id="QTSX02006475">
    <property type="protein sequence ID" value="KAJ9053962.1"/>
    <property type="molecule type" value="Genomic_DNA"/>
</dbReference>
<gene>
    <name evidence="1" type="ORF">DSO57_1019144</name>
</gene>
<organism evidence="1 2">
    <name type="scientific">Entomophthora muscae</name>
    <dbReference type="NCBI Taxonomy" id="34485"/>
    <lineage>
        <taxon>Eukaryota</taxon>
        <taxon>Fungi</taxon>
        <taxon>Fungi incertae sedis</taxon>
        <taxon>Zoopagomycota</taxon>
        <taxon>Entomophthoromycotina</taxon>
        <taxon>Entomophthoromycetes</taxon>
        <taxon>Entomophthorales</taxon>
        <taxon>Entomophthoraceae</taxon>
        <taxon>Entomophthora</taxon>
    </lineage>
</organism>